<evidence type="ECO:0000256" key="1">
    <source>
        <dbReference type="SAM" id="MobiDB-lite"/>
    </source>
</evidence>
<dbReference type="Gene3D" id="3.40.630.30">
    <property type="match status" value="1"/>
</dbReference>
<dbReference type="GO" id="GO:0016747">
    <property type="term" value="F:acyltransferase activity, transferring groups other than amino-acyl groups"/>
    <property type="evidence" value="ECO:0007669"/>
    <property type="project" value="InterPro"/>
</dbReference>
<dbReference type="Proteomes" id="UP000553776">
    <property type="component" value="Unassembled WGS sequence"/>
</dbReference>
<protein>
    <submittedName>
        <fullName evidence="3">GNAT family N-acetyltransferase</fullName>
    </submittedName>
</protein>
<dbReference type="RefSeq" id="WP_185136840.1">
    <property type="nucleotide sequence ID" value="NZ_JACJVR010000060.1"/>
</dbReference>
<organism evidence="3 4">
    <name type="scientific">Cohnella xylanilytica</name>
    <dbReference type="NCBI Taxonomy" id="557555"/>
    <lineage>
        <taxon>Bacteria</taxon>
        <taxon>Bacillati</taxon>
        <taxon>Bacillota</taxon>
        <taxon>Bacilli</taxon>
        <taxon>Bacillales</taxon>
        <taxon>Paenibacillaceae</taxon>
        <taxon>Cohnella</taxon>
    </lineage>
</organism>
<keyword evidence="3" id="KW-0808">Transferase</keyword>
<feature type="domain" description="N-acetyltransferase" evidence="2">
    <location>
        <begin position="196"/>
        <end position="370"/>
    </location>
</feature>
<evidence type="ECO:0000313" key="3">
    <source>
        <dbReference type="EMBL" id="MBB6692851.1"/>
    </source>
</evidence>
<comment type="caution">
    <text evidence="3">The sequence shown here is derived from an EMBL/GenBank/DDBJ whole genome shotgun (WGS) entry which is preliminary data.</text>
</comment>
<dbReference type="Pfam" id="PF13480">
    <property type="entry name" value="Acetyltransf_6"/>
    <property type="match status" value="1"/>
</dbReference>
<reference evidence="3 4" key="1">
    <citation type="submission" date="2020-08" db="EMBL/GenBank/DDBJ databases">
        <title>Cohnella phylogeny.</title>
        <authorList>
            <person name="Dunlap C."/>
        </authorList>
    </citation>
    <scope>NUCLEOTIDE SEQUENCE [LARGE SCALE GENOMIC DNA]</scope>
    <source>
        <strain evidence="3 4">DSM 25239</strain>
    </source>
</reference>
<dbReference type="EMBL" id="JACJVR010000060">
    <property type="protein sequence ID" value="MBB6692851.1"/>
    <property type="molecule type" value="Genomic_DNA"/>
</dbReference>
<dbReference type="InterPro" id="IPR016181">
    <property type="entry name" value="Acyl_CoA_acyltransferase"/>
</dbReference>
<dbReference type="SUPFAM" id="SSF55729">
    <property type="entry name" value="Acyl-CoA N-acyltransferases (Nat)"/>
    <property type="match status" value="1"/>
</dbReference>
<keyword evidence="4" id="KW-1185">Reference proteome</keyword>
<dbReference type="InterPro" id="IPR038740">
    <property type="entry name" value="BioF2-like_GNAT_dom"/>
</dbReference>
<accession>A0A841U437</accession>
<dbReference type="PROSITE" id="PS51186">
    <property type="entry name" value="GNAT"/>
    <property type="match status" value="1"/>
</dbReference>
<sequence>MRAEVLRSYGQFERMKDDWTELVSHMESPDLYDTWDWISACLTDYHGRDADLFLVVVYDGDTCVAAAPLHRLRTKVGGMPVRSLHWIAYGTAMYSGFCLHKDYNESVLLKHIKDALQERSSEWDLMTLGFMNSKNNATFLARKVFGSSYKVYTEEADFVPYLNYGKSRPGKWNAKELKDIERRQRKLMREHDVRVELDRPFDPEIWNRALEWHLSKWPDSRLQDPVYRHFCRKLYAKLSEQGHLGMSYIEIDGRLAAVNVCHYMNRKVYGKMMNYSPEFAKKGIGLVLLARLLEHYRDRGMEEYDFEGGTQDYKFYWTDTLRRNFNHYVANSNRKKAYVCLCVWAGIFARQSGTFRHWQIRFGEWKKRATLRRRSAGENRGEEAEDGLPSRSPGGFGGKLTAK</sequence>
<gene>
    <name evidence="3" type="ORF">H7B90_15685</name>
</gene>
<feature type="compositionally biased region" description="Gly residues" evidence="1">
    <location>
        <begin position="394"/>
        <end position="403"/>
    </location>
</feature>
<evidence type="ECO:0000259" key="2">
    <source>
        <dbReference type="PROSITE" id="PS51186"/>
    </source>
</evidence>
<feature type="region of interest" description="Disordered" evidence="1">
    <location>
        <begin position="373"/>
        <end position="403"/>
    </location>
</feature>
<evidence type="ECO:0000313" key="4">
    <source>
        <dbReference type="Proteomes" id="UP000553776"/>
    </source>
</evidence>
<dbReference type="AlphaFoldDB" id="A0A841U437"/>
<dbReference type="InterPro" id="IPR000182">
    <property type="entry name" value="GNAT_dom"/>
</dbReference>
<name>A0A841U437_9BACL</name>
<proteinExistence type="predicted"/>